<dbReference type="WBParaSite" id="Hba_13576">
    <property type="protein sequence ID" value="Hba_13576"/>
    <property type="gene ID" value="Hba_13576"/>
</dbReference>
<keyword evidence="2" id="KW-1185">Reference proteome</keyword>
<keyword evidence="1" id="KW-1133">Transmembrane helix</keyword>
<name>A0A1I7X7N0_HETBA</name>
<sequence length="96" mass="10502">MHFHGYSENIKTPTLQFLVTCSSSFRVLLLSLFNIFLIQYPFCSSGGLIDTEPVRVSQRVVHPFGAAVGNADCSNRSIAIYSFEASLALGALQQAM</sequence>
<proteinExistence type="predicted"/>
<feature type="transmembrane region" description="Helical" evidence="1">
    <location>
        <begin position="15"/>
        <end position="38"/>
    </location>
</feature>
<evidence type="ECO:0000313" key="3">
    <source>
        <dbReference type="WBParaSite" id="Hba_13576"/>
    </source>
</evidence>
<reference evidence="3" key="1">
    <citation type="submission" date="2016-11" db="UniProtKB">
        <authorList>
            <consortium name="WormBaseParasite"/>
        </authorList>
    </citation>
    <scope>IDENTIFICATION</scope>
</reference>
<dbReference type="AlphaFoldDB" id="A0A1I7X7N0"/>
<organism evidence="2 3">
    <name type="scientific">Heterorhabditis bacteriophora</name>
    <name type="common">Entomopathogenic nematode worm</name>
    <dbReference type="NCBI Taxonomy" id="37862"/>
    <lineage>
        <taxon>Eukaryota</taxon>
        <taxon>Metazoa</taxon>
        <taxon>Ecdysozoa</taxon>
        <taxon>Nematoda</taxon>
        <taxon>Chromadorea</taxon>
        <taxon>Rhabditida</taxon>
        <taxon>Rhabditina</taxon>
        <taxon>Rhabditomorpha</taxon>
        <taxon>Strongyloidea</taxon>
        <taxon>Heterorhabditidae</taxon>
        <taxon>Heterorhabditis</taxon>
    </lineage>
</organism>
<keyword evidence="1" id="KW-0812">Transmembrane</keyword>
<evidence type="ECO:0000313" key="2">
    <source>
        <dbReference type="Proteomes" id="UP000095283"/>
    </source>
</evidence>
<protein>
    <submittedName>
        <fullName evidence="3">Uncharacterized protein</fullName>
    </submittedName>
</protein>
<evidence type="ECO:0000256" key="1">
    <source>
        <dbReference type="SAM" id="Phobius"/>
    </source>
</evidence>
<accession>A0A1I7X7N0</accession>
<keyword evidence="1" id="KW-0472">Membrane</keyword>
<dbReference type="Proteomes" id="UP000095283">
    <property type="component" value="Unplaced"/>
</dbReference>